<dbReference type="InterPro" id="IPR036388">
    <property type="entry name" value="WH-like_DNA-bd_sf"/>
</dbReference>
<dbReference type="GO" id="GO:0042742">
    <property type="term" value="P:defense response to bacterium"/>
    <property type="evidence" value="ECO:0007669"/>
    <property type="project" value="UniProtKB-ARBA"/>
</dbReference>
<dbReference type="Gene3D" id="1.10.10.10">
    <property type="entry name" value="Winged helix-like DNA-binding domain superfamily/Winged helix DNA-binding domain"/>
    <property type="match status" value="1"/>
</dbReference>
<feature type="domain" description="Disease resistance R13L4/SHOC-2-like LRR" evidence="5">
    <location>
        <begin position="815"/>
        <end position="1168"/>
    </location>
</feature>
<sequence>MNSFLMHLARTAARGGEHDEQVRTWMSQVRLLAQDCNNCLDIYLYRGNPDIHLARGGLRRYLLWVPWFLRKMVAQHRAAVQLRELKERARDVGKRRLRYGVEIPTKAAPPPVAGHTSAVKALSVQVSAGPAAEAGGEEDDEDCVDRLPVTELDGRLDAQDLEDYFNRKLADWMKETMGRSNSEKAAGSTIPSIAVVAPDNMNYVEALAHGALAVAKAIPIPCVLIDIPKVHYCSDPLLPEDILCYLWRELELGHDSQLQSSSPQQQDPSSNQGDVKKQHTHWQSAKKSDIYYEKVNAIRQIMQNIQETMKVGKKIKDIKSDLDKVTTTDMLELYVLRKTKHDDNLEESTITKQTIAVLLLQLNRSAAAAAAEQYQARKKKTKATSAALCNKLIKGIAKKLKHKMEEEEEVGANEVARICLKQHQYKEILREVFLQDQEQETKTASTSALSEDQIKLMICEAKQEILLDLNKMLEDKSGKKPATGKLVCQDQKSLTDTAEAKEMIEKTQVQIPLDDIAEVKQKVDAMQIEELMKNKGIMDKIRCYLKDTMIIFHIGRDYILRWEEIRNDLTHLSRVAGAVIVTASSDMQRNQEYCTPPLEPLEYSLAGFYHDIVLKLTRNQKDEEGDSHIESHILRGILDECEPYEFSMKIFAHALYANPKRSGEEMKRLHKTMRQVAPKSFGKLAKKMLKFCYGDLPKEYKNCLMYLAIFPRGYEIRRPTLIGRWVAEGLITTEDWRWHNSVQEAERCFDVLVERCLVNPVDIGATGKVKRCTVGDLIHEFITKIAKKQRIVEARLSHHLARHFSISNDLHLRGSDTIDNFLHNIHESSHLSVLKVLDLEGCQCFKRKQHYLKEICSKILLLKYLSLRSTDVTGLPSEINNLHELEVLDIRDTNLPLSATRHVRLLKLKRLLAGRIDPSPSNTGFGMAANGKEFPISVRIPEKIGKMLDMEVLSNVEGNGQDLKDIGKLWQLRKLGVVIHDCDDQLKNLVQTISDLHECLRSLTITLPITRSKSTPSSQEFPHYVLPPMEHFPQHLESLRIRGTTLIKQILPWLIKEGGQLAKVTLSNTWLEQNDLDALANLTTLQHLKLRREAYSDDVLTFKKEEFKKLKYFLIESSNTNRIIFDGGAAPDLEKIVLQFSGDPKLSGVQNLTKLEELELNNTSSTTTTSSSNNSDSNNPLSILKDAKQIAKVTLRGTLLKEDDLRNLATGSNIRCLILLDNSYVESKLNFKKDEFPKLNLLIVSCSKITNISFESQSAPKINKIIWSYTKVESLYGIEYLKRLRALEFNVDHVPTEVKEDIKKHKNKPYYLHNKPGNQDQATGKKYEEDNNNVARSPLNWIKNKVCH</sequence>
<dbReference type="Pfam" id="PF23598">
    <property type="entry name" value="LRR_14"/>
    <property type="match status" value="1"/>
</dbReference>
<dbReference type="SUPFAM" id="SSF52058">
    <property type="entry name" value="L domain-like"/>
    <property type="match status" value="1"/>
</dbReference>
<keyword evidence="2" id="KW-0611">Plant defense</keyword>
<dbReference type="PANTHER" id="PTHR23155">
    <property type="entry name" value="DISEASE RESISTANCE PROTEIN RP"/>
    <property type="match status" value="1"/>
</dbReference>
<dbReference type="PANTHER" id="PTHR23155:SF1062">
    <property type="entry name" value="OS11G0579400 PROTEIN"/>
    <property type="match status" value="1"/>
</dbReference>
<dbReference type="GO" id="GO:0009626">
    <property type="term" value="P:plant-type hypersensitive response"/>
    <property type="evidence" value="ECO:0007669"/>
    <property type="project" value="UniProtKB-ARBA"/>
</dbReference>
<dbReference type="InterPro" id="IPR044974">
    <property type="entry name" value="Disease_R_plants"/>
</dbReference>
<dbReference type="InterPro" id="IPR032675">
    <property type="entry name" value="LRR_dom_sf"/>
</dbReference>
<dbReference type="GO" id="GO:0002758">
    <property type="term" value="P:innate immune response-activating signaling pathway"/>
    <property type="evidence" value="ECO:0007669"/>
    <property type="project" value="UniProtKB-ARBA"/>
</dbReference>
<evidence type="ECO:0000259" key="4">
    <source>
        <dbReference type="Pfam" id="PF23559"/>
    </source>
</evidence>
<evidence type="ECO:0000256" key="2">
    <source>
        <dbReference type="ARBA" id="ARBA00022821"/>
    </source>
</evidence>
<feature type="domain" description="Disease resistance protein winged helix" evidence="4">
    <location>
        <begin position="709"/>
        <end position="782"/>
    </location>
</feature>
<comment type="caution">
    <text evidence="6">The sequence shown here is derived from an EMBL/GenBank/DDBJ whole genome shotgun (WGS) entry which is preliminary data.</text>
</comment>
<gene>
    <name evidence="6" type="ORF">EJB05_57370</name>
</gene>
<feature type="region of interest" description="Disordered" evidence="3">
    <location>
        <begin position="1161"/>
        <end position="1180"/>
    </location>
</feature>
<name>A0A5J9SDY3_9POAL</name>
<keyword evidence="1" id="KW-0677">Repeat</keyword>
<evidence type="ECO:0008006" key="8">
    <source>
        <dbReference type="Google" id="ProtNLM"/>
    </source>
</evidence>
<proteinExistence type="predicted"/>
<keyword evidence="7" id="KW-1185">Reference proteome</keyword>
<dbReference type="InterPro" id="IPR058922">
    <property type="entry name" value="WHD_DRP"/>
</dbReference>
<protein>
    <recommendedName>
        <fullName evidence="8">Rx N-terminal domain-containing protein</fullName>
    </recommendedName>
</protein>
<evidence type="ECO:0000313" key="7">
    <source>
        <dbReference type="Proteomes" id="UP000324897"/>
    </source>
</evidence>
<reference evidence="6 7" key="1">
    <citation type="journal article" date="2019" name="Sci. Rep.">
        <title>A high-quality genome of Eragrostis curvula grass provides insights into Poaceae evolution and supports new strategies to enhance forage quality.</title>
        <authorList>
            <person name="Carballo J."/>
            <person name="Santos B.A.C.M."/>
            <person name="Zappacosta D."/>
            <person name="Garbus I."/>
            <person name="Selva J.P."/>
            <person name="Gallo C.A."/>
            <person name="Diaz A."/>
            <person name="Albertini E."/>
            <person name="Caccamo M."/>
            <person name="Echenique V."/>
        </authorList>
    </citation>
    <scope>NUCLEOTIDE SEQUENCE [LARGE SCALE GENOMIC DNA]</scope>
    <source>
        <strain evidence="7">cv. Victoria</strain>
        <tissue evidence="6">Leaf</tissue>
    </source>
</reference>
<feature type="compositionally biased region" description="Low complexity" evidence="3">
    <location>
        <begin position="257"/>
        <end position="272"/>
    </location>
</feature>
<dbReference type="InterPro" id="IPR055414">
    <property type="entry name" value="LRR_R13L4/SHOC2-like"/>
</dbReference>
<evidence type="ECO:0000259" key="5">
    <source>
        <dbReference type="Pfam" id="PF23598"/>
    </source>
</evidence>
<dbReference type="EMBL" id="RWGY01001012">
    <property type="protein sequence ID" value="TVT97371.1"/>
    <property type="molecule type" value="Genomic_DNA"/>
</dbReference>
<evidence type="ECO:0000256" key="1">
    <source>
        <dbReference type="ARBA" id="ARBA00022737"/>
    </source>
</evidence>
<dbReference type="Gene3D" id="3.80.10.10">
    <property type="entry name" value="Ribonuclease Inhibitor"/>
    <property type="match status" value="2"/>
</dbReference>
<organism evidence="6 7">
    <name type="scientific">Eragrostis curvula</name>
    <name type="common">weeping love grass</name>
    <dbReference type="NCBI Taxonomy" id="38414"/>
    <lineage>
        <taxon>Eukaryota</taxon>
        <taxon>Viridiplantae</taxon>
        <taxon>Streptophyta</taxon>
        <taxon>Embryophyta</taxon>
        <taxon>Tracheophyta</taxon>
        <taxon>Spermatophyta</taxon>
        <taxon>Magnoliopsida</taxon>
        <taxon>Liliopsida</taxon>
        <taxon>Poales</taxon>
        <taxon>Poaceae</taxon>
        <taxon>PACMAD clade</taxon>
        <taxon>Chloridoideae</taxon>
        <taxon>Eragrostideae</taxon>
        <taxon>Eragrostidinae</taxon>
        <taxon>Eragrostis</taxon>
    </lineage>
</organism>
<dbReference type="Pfam" id="PF23559">
    <property type="entry name" value="WHD_DRP"/>
    <property type="match status" value="1"/>
</dbReference>
<feature type="non-terminal residue" evidence="6">
    <location>
        <position position="1"/>
    </location>
</feature>
<evidence type="ECO:0000256" key="3">
    <source>
        <dbReference type="SAM" id="MobiDB-lite"/>
    </source>
</evidence>
<evidence type="ECO:0000313" key="6">
    <source>
        <dbReference type="EMBL" id="TVT97371.1"/>
    </source>
</evidence>
<feature type="region of interest" description="Disordered" evidence="3">
    <location>
        <begin position="257"/>
        <end position="282"/>
    </location>
</feature>
<accession>A0A5J9SDY3</accession>
<dbReference type="OrthoDB" id="688479at2759"/>
<dbReference type="Gramene" id="TVT97371">
    <property type="protein sequence ID" value="TVT97371"/>
    <property type="gene ID" value="EJB05_57370"/>
</dbReference>
<dbReference type="Gene3D" id="1.20.5.4130">
    <property type="match status" value="1"/>
</dbReference>
<dbReference type="FunFam" id="1.10.10.10:FF:000322">
    <property type="entry name" value="Probable disease resistance protein At1g63360"/>
    <property type="match status" value="1"/>
</dbReference>
<dbReference type="Proteomes" id="UP000324897">
    <property type="component" value="Unassembled WGS sequence"/>
</dbReference>